<dbReference type="InterPro" id="IPR036163">
    <property type="entry name" value="HMA_dom_sf"/>
</dbReference>
<name>A0A223VBM0_9FLAO</name>
<sequence>MRNIFRIMMIGLFGIGTASGQITKVDQEVYGMDCAPCAYGLERGLKKMDGLQEVRVSLNDGKAYMVGLAAENGLKLRSIQEEVKKNGFSAKKAEVTLIGNAEKEDGQWYIETANERFSVSQDTPTALLQKLTVGTASISGTVHDEEDDNLSGQWSIVLTKIE</sequence>
<dbReference type="AlphaFoldDB" id="A0A223VBM0"/>
<dbReference type="Pfam" id="PF00403">
    <property type="entry name" value="HMA"/>
    <property type="match status" value="1"/>
</dbReference>
<feature type="domain" description="HMA" evidence="1">
    <location>
        <begin position="23"/>
        <end position="91"/>
    </location>
</feature>
<dbReference type="RefSeq" id="WP_094999227.1">
    <property type="nucleotide sequence ID" value="NZ_BMJL01000007.1"/>
</dbReference>
<evidence type="ECO:0000313" key="3">
    <source>
        <dbReference type="Proteomes" id="UP000215244"/>
    </source>
</evidence>
<accession>A0A223VBM0</accession>
<dbReference type="Proteomes" id="UP000215244">
    <property type="component" value="Chromosome"/>
</dbReference>
<dbReference type="SUPFAM" id="SSF55008">
    <property type="entry name" value="HMA, heavy metal-associated domain"/>
    <property type="match status" value="1"/>
</dbReference>
<reference evidence="2 3" key="1">
    <citation type="submission" date="2017-08" db="EMBL/GenBank/DDBJ databases">
        <title>The complete genome sequence of Maribacter sp. B1, isolated from deep-sea sediment.</title>
        <authorList>
            <person name="Wu Y.-H."/>
            <person name="Cheng H."/>
            <person name="Xu X.-W."/>
        </authorList>
    </citation>
    <scope>NUCLEOTIDE SEQUENCE [LARGE SCALE GENOMIC DNA]</scope>
    <source>
        <strain evidence="2 3">B1</strain>
    </source>
</reference>
<dbReference type="PROSITE" id="PS50846">
    <property type="entry name" value="HMA_2"/>
    <property type="match status" value="1"/>
</dbReference>
<dbReference type="CDD" id="cd00371">
    <property type="entry name" value="HMA"/>
    <property type="match status" value="1"/>
</dbReference>
<proteinExistence type="predicted"/>
<dbReference type="KEGG" id="marb:CJ263_11830"/>
<dbReference type="GO" id="GO:0046872">
    <property type="term" value="F:metal ion binding"/>
    <property type="evidence" value="ECO:0007669"/>
    <property type="project" value="InterPro"/>
</dbReference>
<dbReference type="EMBL" id="CP022957">
    <property type="protein sequence ID" value="ASV32677.1"/>
    <property type="molecule type" value="Genomic_DNA"/>
</dbReference>
<dbReference type="OrthoDB" id="5513217at2"/>
<organism evidence="2 3">
    <name type="scientific">Maribacter cobaltidurans</name>
    <dbReference type="NCBI Taxonomy" id="1178778"/>
    <lineage>
        <taxon>Bacteria</taxon>
        <taxon>Pseudomonadati</taxon>
        <taxon>Bacteroidota</taxon>
        <taxon>Flavobacteriia</taxon>
        <taxon>Flavobacteriales</taxon>
        <taxon>Flavobacteriaceae</taxon>
        <taxon>Maribacter</taxon>
    </lineage>
</organism>
<dbReference type="InterPro" id="IPR006121">
    <property type="entry name" value="HMA_dom"/>
</dbReference>
<gene>
    <name evidence="2" type="ORF">CJ263_11830</name>
</gene>
<dbReference type="Gene3D" id="3.30.70.100">
    <property type="match status" value="1"/>
</dbReference>
<keyword evidence="3" id="KW-1185">Reference proteome</keyword>
<evidence type="ECO:0000259" key="1">
    <source>
        <dbReference type="PROSITE" id="PS50846"/>
    </source>
</evidence>
<protein>
    <submittedName>
        <fullName evidence="2">Heavy metal transporter</fullName>
    </submittedName>
</protein>
<evidence type="ECO:0000313" key="2">
    <source>
        <dbReference type="EMBL" id="ASV32677.1"/>
    </source>
</evidence>